<organism evidence="1 2">
    <name type="scientific">Smallanthus sonchifolius</name>
    <dbReference type="NCBI Taxonomy" id="185202"/>
    <lineage>
        <taxon>Eukaryota</taxon>
        <taxon>Viridiplantae</taxon>
        <taxon>Streptophyta</taxon>
        <taxon>Embryophyta</taxon>
        <taxon>Tracheophyta</taxon>
        <taxon>Spermatophyta</taxon>
        <taxon>Magnoliopsida</taxon>
        <taxon>eudicotyledons</taxon>
        <taxon>Gunneridae</taxon>
        <taxon>Pentapetalae</taxon>
        <taxon>asterids</taxon>
        <taxon>campanulids</taxon>
        <taxon>Asterales</taxon>
        <taxon>Asteraceae</taxon>
        <taxon>Asteroideae</taxon>
        <taxon>Heliantheae alliance</taxon>
        <taxon>Millerieae</taxon>
        <taxon>Smallanthus</taxon>
    </lineage>
</organism>
<sequence>MPTPVNIVRQCLAPEAVQALDEAVSVAHRRCHAQTSSLHAVSALLSLPSSPLREACGRARNSAYASRIQFKALELCLGVALDRLSSTPHRVEEPPVSNSLMAAIKRSQANQRRQPENFHLYQQTTSCSPSSPSVSTVKVELQNLILSILDDPVVSRVFGESGFRSSDIKLSIIRPVHRQFLRCKGQPIFLCSFPFQGFLENNEIHNRINEVLVRKEGKNRNNPLLVGPSAVDTVTIFLESLQKNRIGAFSLLPPELTNVISIKQAILNFVSGNSDVNLLKLKLEEVGNVLEQSVGPGVMVEFGDLKYLAGENSSDSVRVVVKKLGELLAVHGDRVWLIGSAENHETCTQFFKKFPSVEEEWDLYVLHINSIRSAMAETFPKSSLMESFVPFGGFFSLPSDIRSPLRISNHFGSLCHICDEKFKLDVNDVSKGGVNGSVSDHHRSTLPSWLHTSQTCANSEMDGVQHRPKMILL</sequence>
<dbReference type="EMBL" id="CM042028">
    <property type="protein sequence ID" value="KAI3799959.1"/>
    <property type="molecule type" value="Genomic_DNA"/>
</dbReference>
<dbReference type="Proteomes" id="UP001056120">
    <property type="component" value="Linkage Group LG11"/>
</dbReference>
<protein>
    <submittedName>
        <fullName evidence="1">Uncharacterized protein</fullName>
    </submittedName>
</protein>
<evidence type="ECO:0000313" key="1">
    <source>
        <dbReference type="EMBL" id="KAI3799959.1"/>
    </source>
</evidence>
<accession>A0ACB9HVI4</accession>
<reference evidence="2" key="1">
    <citation type="journal article" date="2022" name="Mol. Ecol. Resour.">
        <title>The genomes of chicory, endive, great burdock and yacon provide insights into Asteraceae palaeo-polyploidization history and plant inulin production.</title>
        <authorList>
            <person name="Fan W."/>
            <person name="Wang S."/>
            <person name="Wang H."/>
            <person name="Wang A."/>
            <person name="Jiang F."/>
            <person name="Liu H."/>
            <person name="Zhao H."/>
            <person name="Xu D."/>
            <person name="Zhang Y."/>
        </authorList>
    </citation>
    <scope>NUCLEOTIDE SEQUENCE [LARGE SCALE GENOMIC DNA]</scope>
    <source>
        <strain evidence="2">cv. Yunnan</strain>
    </source>
</reference>
<name>A0ACB9HVI4_9ASTR</name>
<evidence type="ECO:0000313" key="2">
    <source>
        <dbReference type="Proteomes" id="UP001056120"/>
    </source>
</evidence>
<reference evidence="1 2" key="2">
    <citation type="journal article" date="2022" name="Mol. Ecol. Resour.">
        <title>The genomes of chicory, endive, great burdock and yacon provide insights into Asteraceae paleo-polyploidization history and plant inulin production.</title>
        <authorList>
            <person name="Fan W."/>
            <person name="Wang S."/>
            <person name="Wang H."/>
            <person name="Wang A."/>
            <person name="Jiang F."/>
            <person name="Liu H."/>
            <person name="Zhao H."/>
            <person name="Xu D."/>
            <person name="Zhang Y."/>
        </authorList>
    </citation>
    <scope>NUCLEOTIDE SEQUENCE [LARGE SCALE GENOMIC DNA]</scope>
    <source>
        <strain evidence="2">cv. Yunnan</strain>
        <tissue evidence="1">Leaves</tissue>
    </source>
</reference>
<keyword evidence="2" id="KW-1185">Reference proteome</keyword>
<gene>
    <name evidence="1" type="ORF">L1987_35265</name>
</gene>
<comment type="caution">
    <text evidence="1">The sequence shown here is derived from an EMBL/GenBank/DDBJ whole genome shotgun (WGS) entry which is preliminary data.</text>
</comment>
<proteinExistence type="predicted"/>